<keyword evidence="4" id="KW-1185">Reference proteome</keyword>
<reference evidence="3 4" key="1">
    <citation type="submission" date="2017-01" db="EMBL/GenBank/DDBJ databases">
        <title>Genome sequencing of Rhodoferax fermentans JCM 7819.</title>
        <authorList>
            <person name="Kim Y.J."/>
            <person name="Farh M.E.-A."/>
            <person name="Yang D.-C."/>
        </authorList>
    </citation>
    <scope>NUCLEOTIDE SEQUENCE [LARGE SCALE GENOMIC DNA]</scope>
    <source>
        <strain evidence="3 4">JCM 7819</strain>
    </source>
</reference>
<evidence type="ECO:0000313" key="4">
    <source>
        <dbReference type="Proteomes" id="UP000190750"/>
    </source>
</evidence>
<comment type="caution">
    <text evidence="3">The sequence shown here is derived from an EMBL/GenBank/DDBJ whole genome shotgun (WGS) entry which is preliminary data.</text>
</comment>
<evidence type="ECO:0000313" key="3">
    <source>
        <dbReference type="EMBL" id="OOV05819.1"/>
    </source>
</evidence>
<proteinExistence type="predicted"/>
<dbReference type="InterPro" id="IPR025319">
    <property type="entry name" value="DUF4224"/>
</dbReference>
<gene>
    <name evidence="3" type="ORF">RF819_03015</name>
</gene>
<dbReference type="Proteomes" id="UP000190750">
    <property type="component" value="Unassembled WGS sequence"/>
</dbReference>
<dbReference type="OrthoDB" id="8759286at2"/>
<dbReference type="RefSeq" id="WP_078363600.1">
    <property type="nucleotide sequence ID" value="NZ_MTJN01000002.1"/>
</dbReference>
<accession>A0A1T1ANX8</accession>
<evidence type="ECO:0000259" key="2">
    <source>
        <dbReference type="Pfam" id="PF13986"/>
    </source>
</evidence>
<feature type="domain" description="DUF4224" evidence="2">
    <location>
        <begin position="5"/>
        <end position="43"/>
    </location>
</feature>
<dbReference type="EMBL" id="MTJN01000002">
    <property type="protein sequence ID" value="OOV05819.1"/>
    <property type="molecule type" value="Genomic_DNA"/>
</dbReference>
<feature type="region of interest" description="Disordered" evidence="1">
    <location>
        <begin position="67"/>
        <end position="101"/>
    </location>
</feature>
<organism evidence="3 4">
    <name type="scientific">Rhodoferax fermentans</name>
    <dbReference type="NCBI Taxonomy" id="28066"/>
    <lineage>
        <taxon>Bacteria</taxon>
        <taxon>Pseudomonadati</taxon>
        <taxon>Pseudomonadota</taxon>
        <taxon>Betaproteobacteria</taxon>
        <taxon>Burkholderiales</taxon>
        <taxon>Comamonadaceae</taxon>
        <taxon>Rhodoferax</taxon>
    </lineage>
</organism>
<protein>
    <recommendedName>
        <fullName evidence="2">DUF4224 domain-containing protein</fullName>
    </recommendedName>
</protein>
<evidence type="ECO:0000256" key="1">
    <source>
        <dbReference type="SAM" id="MobiDB-lite"/>
    </source>
</evidence>
<sequence>MTLVLSPEELVSLTGYKQPARQAKWLKTNGFKFIMNRFKQPKVDRAHYHAKMGLGKIKEPEPNWTAKQGAINEQQPARARRAGPVPASRQAPGLVLLQASK</sequence>
<dbReference type="Pfam" id="PF13986">
    <property type="entry name" value="DUF4224"/>
    <property type="match status" value="1"/>
</dbReference>
<name>A0A1T1ANX8_RHOFE</name>
<dbReference type="AlphaFoldDB" id="A0A1T1ANX8"/>